<dbReference type="EMBL" id="JAAAUQ010002576">
    <property type="protein sequence ID" value="KAF9122440.1"/>
    <property type="molecule type" value="Genomic_DNA"/>
</dbReference>
<dbReference type="SUPFAM" id="SSF52047">
    <property type="entry name" value="RNI-like"/>
    <property type="match status" value="1"/>
</dbReference>
<protein>
    <submittedName>
        <fullName evidence="2">Uncharacterized protein</fullName>
    </submittedName>
</protein>
<proteinExistence type="predicted"/>
<feature type="region of interest" description="Disordered" evidence="1">
    <location>
        <begin position="1"/>
        <end position="62"/>
    </location>
</feature>
<evidence type="ECO:0000313" key="2">
    <source>
        <dbReference type="EMBL" id="KAF9122440.1"/>
    </source>
</evidence>
<name>A0A9P5R714_9FUNG</name>
<sequence>VSSSLSSSTKKEVTSGSASKPSCDRSSSSWFLRVLQSPNDDSSRQPCVQAQTDPNPHCNTHDAYPDMSGLPQLIWTLDNNISLSRIHLKGCDIQLSLGVLTLVRAISNLKGLTELDLEFFFLTATAYPGICFQ</sequence>
<keyword evidence="3" id="KW-1185">Reference proteome</keyword>
<gene>
    <name evidence="2" type="ORF">BG015_005552</name>
</gene>
<comment type="caution">
    <text evidence="2">The sequence shown here is derived from an EMBL/GenBank/DDBJ whole genome shotgun (WGS) entry which is preliminary data.</text>
</comment>
<evidence type="ECO:0000256" key="1">
    <source>
        <dbReference type="SAM" id="MobiDB-lite"/>
    </source>
</evidence>
<dbReference type="OrthoDB" id="10603325at2759"/>
<feature type="non-terminal residue" evidence="2">
    <location>
        <position position="1"/>
    </location>
</feature>
<feature type="compositionally biased region" description="Polar residues" evidence="1">
    <location>
        <begin position="14"/>
        <end position="58"/>
    </location>
</feature>
<organism evidence="2 3">
    <name type="scientific">Linnemannia schmuckeri</name>
    <dbReference type="NCBI Taxonomy" id="64567"/>
    <lineage>
        <taxon>Eukaryota</taxon>
        <taxon>Fungi</taxon>
        <taxon>Fungi incertae sedis</taxon>
        <taxon>Mucoromycota</taxon>
        <taxon>Mortierellomycotina</taxon>
        <taxon>Mortierellomycetes</taxon>
        <taxon>Mortierellales</taxon>
        <taxon>Mortierellaceae</taxon>
        <taxon>Linnemannia</taxon>
    </lineage>
</organism>
<accession>A0A9P5R714</accession>
<dbReference type="Proteomes" id="UP000748756">
    <property type="component" value="Unassembled WGS sequence"/>
</dbReference>
<evidence type="ECO:0000313" key="3">
    <source>
        <dbReference type="Proteomes" id="UP000748756"/>
    </source>
</evidence>
<dbReference type="AlphaFoldDB" id="A0A9P5R714"/>
<reference evidence="2" key="1">
    <citation type="journal article" date="2020" name="Fungal Divers.">
        <title>Resolving the Mortierellaceae phylogeny through synthesis of multi-gene phylogenetics and phylogenomics.</title>
        <authorList>
            <person name="Vandepol N."/>
            <person name="Liber J."/>
            <person name="Desiro A."/>
            <person name="Na H."/>
            <person name="Kennedy M."/>
            <person name="Barry K."/>
            <person name="Grigoriev I.V."/>
            <person name="Miller A.N."/>
            <person name="O'Donnell K."/>
            <person name="Stajich J.E."/>
            <person name="Bonito G."/>
        </authorList>
    </citation>
    <scope>NUCLEOTIDE SEQUENCE</scope>
    <source>
        <strain evidence="2">NRRL 6426</strain>
    </source>
</reference>